<comment type="caution">
    <text evidence="3">The sequence shown here is derived from an EMBL/GenBank/DDBJ whole genome shotgun (WGS) entry which is preliminary data.</text>
</comment>
<dbReference type="InterPro" id="IPR008808">
    <property type="entry name" value="Powdery_mildew-R_dom"/>
</dbReference>
<organism evidence="3 4">
    <name type="scientific">Xanthoceras sorbifolium</name>
    <dbReference type="NCBI Taxonomy" id="99658"/>
    <lineage>
        <taxon>Eukaryota</taxon>
        <taxon>Viridiplantae</taxon>
        <taxon>Streptophyta</taxon>
        <taxon>Embryophyta</taxon>
        <taxon>Tracheophyta</taxon>
        <taxon>Spermatophyta</taxon>
        <taxon>Magnoliopsida</taxon>
        <taxon>eudicotyledons</taxon>
        <taxon>Gunneridae</taxon>
        <taxon>Pentapetalae</taxon>
        <taxon>rosids</taxon>
        <taxon>malvids</taxon>
        <taxon>Sapindales</taxon>
        <taxon>Sapindaceae</taxon>
        <taxon>Xanthoceroideae</taxon>
        <taxon>Xanthoceras</taxon>
    </lineage>
</organism>
<keyword evidence="4" id="KW-1185">Reference proteome</keyword>
<feature type="domain" description="RPW8" evidence="2">
    <location>
        <begin position="1"/>
        <end position="154"/>
    </location>
</feature>
<reference evidence="3 4" key="1">
    <citation type="submission" date="2021-02" db="EMBL/GenBank/DDBJ databases">
        <title>Plant Genome Project.</title>
        <authorList>
            <person name="Zhang R.-G."/>
        </authorList>
    </citation>
    <scope>NUCLEOTIDE SEQUENCE [LARGE SCALE GENOMIC DNA]</scope>
    <source>
        <tissue evidence="3">Leaves</tissue>
    </source>
</reference>
<name>A0ABQ8HQB6_9ROSI</name>
<accession>A0ABQ8HQB6</accession>
<evidence type="ECO:0000259" key="2">
    <source>
        <dbReference type="PROSITE" id="PS51153"/>
    </source>
</evidence>
<evidence type="ECO:0000256" key="1">
    <source>
        <dbReference type="SAM" id="MobiDB-lite"/>
    </source>
</evidence>
<dbReference type="PROSITE" id="PS51153">
    <property type="entry name" value="RPW8"/>
    <property type="match status" value="1"/>
</dbReference>
<feature type="region of interest" description="Disordered" evidence="1">
    <location>
        <begin position="153"/>
        <end position="208"/>
    </location>
</feature>
<protein>
    <recommendedName>
        <fullName evidence="2">RPW8 domain-containing protein</fullName>
    </recommendedName>
</protein>
<dbReference type="Proteomes" id="UP000827721">
    <property type="component" value="Unassembled WGS sequence"/>
</dbReference>
<feature type="compositionally biased region" description="Basic and acidic residues" evidence="1">
    <location>
        <begin position="197"/>
        <end position="208"/>
    </location>
</feature>
<dbReference type="Pfam" id="PF05659">
    <property type="entry name" value="RPW8"/>
    <property type="match status" value="1"/>
</dbReference>
<dbReference type="EMBL" id="JAFEMO010000008">
    <property type="protein sequence ID" value="KAH7566518.1"/>
    <property type="molecule type" value="Genomic_DNA"/>
</dbReference>
<gene>
    <name evidence="3" type="ORF">JRO89_XS08G0177700</name>
</gene>
<evidence type="ECO:0000313" key="4">
    <source>
        <dbReference type="Proteomes" id="UP000827721"/>
    </source>
</evidence>
<evidence type="ECO:0000313" key="3">
    <source>
        <dbReference type="EMBL" id="KAH7566518.1"/>
    </source>
</evidence>
<sequence>MPGFEDLVLGPLIGVMLQQLYDAIKQEKTRTRKFDLVFTNLQKTITLITPKIEEISRIDQEQDNYPKEEIRLFLRQLKKGKELVSTCSEIPRWNKIKRRSYAKRLADFDSSLCRLLNVEFQTDQLLDIKKILLEVTEINKKLDRMINLQREGSPVNENNYYKPKPEVAATEGSESANPGHSSDHEGKGKGPRFQMRYKNEKVDIKVGF</sequence>
<proteinExistence type="predicted"/>